<sequence length="367" mass="41143">MIELNVYEFGAIGNGIIDDTLAIQSAIKYCFDNNIDRLKFENEKVYLCNKEIVLYGKNLIVDGNNSIIKRTTDFMGVFGAVLNVYGLTPNLSYPLLGKYIGKIIPAQSIVIKDLSIYCAEKISSSTYINGVAVCNAKNITLENIIVTNAPQTAYAIVSSSINNENLIIDNVTLDSCLSRNSKKHSFRLSAIKDSNIFNAKMINCLALNVIEKESGYNAKGRKVHLICNVSSNNVGCYKIIIDSCHFDCSGEVYIVQNCTNIIIQNSQLFGGLEIYNPNKMISNNIVIKNNEFNYISNNNIYKTPLLLCNIKNINITGNVFNDHLKEILDEYNIRIYGCEDIIFKENYNFNLLIKINHIVDKNTLSKA</sequence>
<proteinExistence type="predicted"/>
<protein>
    <submittedName>
        <fullName evidence="1">Glycoside hydrolase family 55 protein</fullName>
    </submittedName>
</protein>
<dbReference type="GO" id="GO:0016787">
    <property type="term" value="F:hydrolase activity"/>
    <property type="evidence" value="ECO:0007669"/>
    <property type="project" value="UniProtKB-KW"/>
</dbReference>
<gene>
    <name evidence="1" type="ORF">SJI18_20520</name>
</gene>
<keyword evidence="1" id="KW-0378">Hydrolase</keyword>
<evidence type="ECO:0000313" key="2">
    <source>
        <dbReference type="Proteomes" id="UP001498469"/>
    </source>
</evidence>
<name>A0ABU7UTS8_9CLOT</name>
<evidence type="ECO:0000313" key="1">
    <source>
        <dbReference type="EMBL" id="MEF2114676.1"/>
    </source>
</evidence>
<dbReference type="Proteomes" id="UP001498469">
    <property type="component" value="Unassembled WGS sequence"/>
</dbReference>
<comment type="caution">
    <text evidence="1">The sequence shown here is derived from an EMBL/GenBank/DDBJ whole genome shotgun (WGS) entry which is preliminary data.</text>
</comment>
<keyword evidence="2" id="KW-1185">Reference proteome</keyword>
<reference evidence="1 2" key="1">
    <citation type="submission" date="2023-11" db="EMBL/GenBank/DDBJ databases">
        <title>Draft genome sequence of a psychrophilic Clostridium strain from permafrost water brine.</title>
        <authorList>
            <person name="Shcherbakova V.A."/>
            <person name="Trubitsyn V.E."/>
            <person name="Zakharyuk A.G."/>
        </authorList>
    </citation>
    <scope>NUCLEOTIDE SEQUENCE [LARGE SCALE GENOMIC DNA]</scope>
    <source>
        <strain evidence="1 2">14F</strain>
    </source>
</reference>
<accession>A0ABU7UTS8</accession>
<organism evidence="1 2">
    <name type="scientific">Clostridium frigoriphilum</name>
    <dbReference type="NCBI Taxonomy" id="443253"/>
    <lineage>
        <taxon>Bacteria</taxon>
        <taxon>Bacillati</taxon>
        <taxon>Bacillota</taxon>
        <taxon>Clostridia</taxon>
        <taxon>Eubacteriales</taxon>
        <taxon>Clostridiaceae</taxon>
        <taxon>Clostridium</taxon>
    </lineage>
</organism>
<dbReference type="EMBL" id="JAZHFS010000027">
    <property type="protein sequence ID" value="MEF2114676.1"/>
    <property type="molecule type" value="Genomic_DNA"/>
</dbReference>
<dbReference type="RefSeq" id="WP_216253929.1">
    <property type="nucleotide sequence ID" value="NZ_JAZHFS010000027.1"/>
</dbReference>